<accession>A0A812K0V3</accession>
<evidence type="ECO:0000313" key="2">
    <source>
        <dbReference type="EMBL" id="CAE7217949.1"/>
    </source>
</evidence>
<dbReference type="AlphaFoldDB" id="A0A812K0V3"/>
<dbReference type="Proteomes" id="UP000604046">
    <property type="component" value="Unassembled WGS sequence"/>
</dbReference>
<feature type="compositionally biased region" description="Basic and acidic residues" evidence="1">
    <location>
        <begin position="193"/>
        <end position="218"/>
    </location>
</feature>
<keyword evidence="3" id="KW-1185">Reference proteome</keyword>
<protein>
    <submittedName>
        <fullName evidence="2">Uncharacterized protein</fullName>
    </submittedName>
</protein>
<proteinExistence type="predicted"/>
<reference evidence="2" key="1">
    <citation type="submission" date="2021-02" db="EMBL/GenBank/DDBJ databases">
        <authorList>
            <person name="Dougan E. K."/>
            <person name="Rhodes N."/>
            <person name="Thang M."/>
            <person name="Chan C."/>
        </authorList>
    </citation>
    <scope>NUCLEOTIDE SEQUENCE</scope>
</reference>
<feature type="region of interest" description="Disordered" evidence="1">
    <location>
        <begin position="176"/>
        <end position="236"/>
    </location>
</feature>
<organism evidence="2 3">
    <name type="scientific">Symbiodinium natans</name>
    <dbReference type="NCBI Taxonomy" id="878477"/>
    <lineage>
        <taxon>Eukaryota</taxon>
        <taxon>Sar</taxon>
        <taxon>Alveolata</taxon>
        <taxon>Dinophyceae</taxon>
        <taxon>Suessiales</taxon>
        <taxon>Symbiodiniaceae</taxon>
        <taxon>Symbiodinium</taxon>
    </lineage>
</organism>
<evidence type="ECO:0000313" key="3">
    <source>
        <dbReference type="Proteomes" id="UP000604046"/>
    </source>
</evidence>
<dbReference type="EMBL" id="CAJNDS010000557">
    <property type="protein sequence ID" value="CAE7217949.1"/>
    <property type="molecule type" value="Genomic_DNA"/>
</dbReference>
<sequence length="236" mass="26562">MKHKRLISCIGYAWRTSRELNVPALSNHLNAALQALRMQCPSACHLHSRSADIRRTISIFDALVPTKDEGVQADAGRSSGDRVMDDVPMAHDVETQTETEIITRAQCEQIMQNLQCQFEAAAEKWRETMLMQDNLITKLQDDVCRLTAEREANVPIQHDVNISTGPGIANEFATASGGMHRANGPAQSSTLQELREQHDAERMRLKQQRREQRSRAWEGESTTRPTKPSMVRSSVD</sequence>
<comment type="caution">
    <text evidence="2">The sequence shown here is derived from an EMBL/GenBank/DDBJ whole genome shotgun (WGS) entry which is preliminary data.</text>
</comment>
<gene>
    <name evidence="2" type="ORF">SNAT2548_LOCUS7802</name>
</gene>
<evidence type="ECO:0000256" key="1">
    <source>
        <dbReference type="SAM" id="MobiDB-lite"/>
    </source>
</evidence>
<name>A0A812K0V3_9DINO</name>